<dbReference type="GO" id="GO:0016491">
    <property type="term" value="F:oxidoreductase activity"/>
    <property type="evidence" value="ECO:0007669"/>
    <property type="project" value="UniProtKB-KW"/>
</dbReference>
<evidence type="ECO:0000313" key="6">
    <source>
        <dbReference type="Proteomes" id="UP000054144"/>
    </source>
</evidence>
<evidence type="ECO:0000256" key="3">
    <source>
        <dbReference type="ARBA" id="ARBA00023002"/>
    </source>
</evidence>
<accession>A0A0D7AEB9</accession>
<evidence type="ECO:0000256" key="4">
    <source>
        <dbReference type="RuleBase" id="RU000363"/>
    </source>
</evidence>
<dbReference type="InterPro" id="IPR002347">
    <property type="entry name" value="SDR_fam"/>
</dbReference>
<dbReference type="PRINTS" id="PR00081">
    <property type="entry name" value="GDHRDH"/>
</dbReference>
<dbReference type="InterPro" id="IPR036291">
    <property type="entry name" value="NAD(P)-bd_dom_sf"/>
</dbReference>
<organism evidence="5 6">
    <name type="scientific">Fistulina hepatica ATCC 64428</name>
    <dbReference type="NCBI Taxonomy" id="1128425"/>
    <lineage>
        <taxon>Eukaryota</taxon>
        <taxon>Fungi</taxon>
        <taxon>Dikarya</taxon>
        <taxon>Basidiomycota</taxon>
        <taxon>Agaricomycotina</taxon>
        <taxon>Agaricomycetes</taxon>
        <taxon>Agaricomycetidae</taxon>
        <taxon>Agaricales</taxon>
        <taxon>Fistulinaceae</taxon>
        <taxon>Fistulina</taxon>
    </lineage>
</organism>
<proteinExistence type="inferred from homology"/>
<keyword evidence="3" id="KW-0560">Oxidoreductase</keyword>
<dbReference type="Gene3D" id="3.40.50.720">
    <property type="entry name" value="NAD(P)-binding Rossmann-like Domain"/>
    <property type="match status" value="1"/>
</dbReference>
<gene>
    <name evidence="5" type="ORF">FISHEDRAFT_43599</name>
</gene>
<dbReference type="EMBL" id="KN881851">
    <property type="protein sequence ID" value="KIY48231.1"/>
    <property type="molecule type" value="Genomic_DNA"/>
</dbReference>
<dbReference type="Proteomes" id="UP000054144">
    <property type="component" value="Unassembled WGS sequence"/>
</dbReference>
<evidence type="ECO:0000313" key="5">
    <source>
        <dbReference type="EMBL" id="KIY48231.1"/>
    </source>
</evidence>
<reference evidence="5 6" key="1">
    <citation type="journal article" date="2015" name="Fungal Genet. Biol.">
        <title>Evolution of novel wood decay mechanisms in Agaricales revealed by the genome sequences of Fistulina hepatica and Cylindrobasidium torrendii.</title>
        <authorList>
            <person name="Floudas D."/>
            <person name="Held B.W."/>
            <person name="Riley R."/>
            <person name="Nagy L.G."/>
            <person name="Koehler G."/>
            <person name="Ransdell A.S."/>
            <person name="Younus H."/>
            <person name="Chow J."/>
            <person name="Chiniquy J."/>
            <person name="Lipzen A."/>
            <person name="Tritt A."/>
            <person name="Sun H."/>
            <person name="Haridas S."/>
            <person name="LaButti K."/>
            <person name="Ohm R.A."/>
            <person name="Kues U."/>
            <person name="Blanchette R.A."/>
            <person name="Grigoriev I.V."/>
            <person name="Minto R.E."/>
            <person name="Hibbett D.S."/>
        </authorList>
    </citation>
    <scope>NUCLEOTIDE SEQUENCE [LARGE SCALE GENOMIC DNA]</scope>
    <source>
        <strain evidence="5 6">ATCC 64428</strain>
    </source>
</reference>
<dbReference type="PRINTS" id="PR00080">
    <property type="entry name" value="SDRFAMILY"/>
</dbReference>
<keyword evidence="6" id="KW-1185">Reference proteome</keyword>
<dbReference type="Pfam" id="PF00106">
    <property type="entry name" value="adh_short"/>
    <property type="match status" value="1"/>
</dbReference>
<dbReference type="AlphaFoldDB" id="A0A0D7AEB9"/>
<keyword evidence="2" id="KW-0521">NADP</keyword>
<dbReference type="PANTHER" id="PTHR24320:SF282">
    <property type="entry name" value="WW DOMAIN-CONTAINING OXIDOREDUCTASE"/>
    <property type="match status" value="1"/>
</dbReference>
<name>A0A0D7AEB9_9AGAR</name>
<dbReference type="SUPFAM" id="SSF51735">
    <property type="entry name" value="NAD(P)-binding Rossmann-fold domains"/>
    <property type="match status" value="1"/>
</dbReference>
<sequence length="315" mass="34255">MVGFFSTIRGGGDFDCDKDIPDLSGKIIFITGGNAGLGKETIIQLAEHKPAHIYMGARSKAKAEEAIADIKNTVPDAVITHIPLDLASFASIKEAAAAFTAQSTRLDILMNNAGIMAMPPGTTAEGYELQLGTNHVGHALLIHLLLPTLLSTAAQPDADVRIISVSSIAHHFAWVVGGLELDTAKLNAKNTWGRYAVSKLSNILYARELARHYPQLLSVSMHPGMIYTELYTTVSTANWFYRLAMPVSRLVFRSVPDGAKSQLWAATMSREKVHNGAFYLPVGKESTGSSYARDDELAAKLWEWTQKELTDHGFA</sequence>
<dbReference type="OrthoDB" id="191139at2759"/>
<protein>
    <submittedName>
        <fullName evidence="5">Oxidoreductase</fullName>
    </submittedName>
</protein>
<evidence type="ECO:0000256" key="1">
    <source>
        <dbReference type="ARBA" id="ARBA00006484"/>
    </source>
</evidence>
<dbReference type="PANTHER" id="PTHR24320">
    <property type="entry name" value="RETINOL DEHYDROGENASE"/>
    <property type="match status" value="1"/>
</dbReference>
<comment type="similarity">
    <text evidence="1 4">Belongs to the short-chain dehydrogenases/reductases (SDR) family.</text>
</comment>
<evidence type="ECO:0000256" key="2">
    <source>
        <dbReference type="ARBA" id="ARBA00022857"/>
    </source>
</evidence>